<gene>
    <name evidence="9" type="ORF">BXYJ_LOCUS1358</name>
</gene>
<evidence type="ECO:0000259" key="6">
    <source>
        <dbReference type="Pfam" id="PF00408"/>
    </source>
</evidence>
<dbReference type="SUPFAM" id="SSF55957">
    <property type="entry name" value="Phosphoglucomutase, C-terminal domain"/>
    <property type="match status" value="1"/>
</dbReference>
<evidence type="ECO:0000256" key="1">
    <source>
        <dbReference type="ARBA" id="ARBA00001946"/>
    </source>
</evidence>
<evidence type="ECO:0000259" key="8">
    <source>
        <dbReference type="Pfam" id="PF21404"/>
    </source>
</evidence>
<keyword evidence="3" id="KW-0479">Metal-binding</keyword>
<evidence type="ECO:0000313" key="12">
    <source>
        <dbReference type="WBParaSite" id="BXY_0993800.1"/>
    </source>
</evidence>
<dbReference type="Proteomes" id="UP000582659">
    <property type="component" value="Unassembled WGS sequence"/>
</dbReference>
<dbReference type="WBParaSite" id="BXY_0993800.1">
    <property type="protein sequence ID" value="BXY_0993800.1"/>
    <property type="gene ID" value="BXY_0993800"/>
</dbReference>
<accession>A0A1I7SA91</accession>
<dbReference type="InterPro" id="IPR049022">
    <property type="entry name" value="AMG1_III"/>
</dbReference>
<dbReference type="OrthoDB" id="1928at2759"/>
<dbReference type="InterPro" id="IPR016066">
    <property type="entry name" value="A-D-PHexomutase_CS"/>
</dbReference>
<dbReference type="eggNOG" id="KOG2537">
    <property type="taxonomic scope" value="Eukaryota"/>
</dbReference>
<dbReference type="Proteomes" id="UP000659654">
    <property type="component" value="Unassembled WGS sequence"/>
</dbReference>
<evidence type="ECO:0000256" key="3">
    <source>
        <dbReference type="ARBA" id="ARBA00022723"/>
    </source>
</evidence>
<evidence type="ECO:0000313" key="10">
    <source>
        <dbReference type="Proteomes" id="UP000095284"/>
    </source>
</evidence>
<dbReference type="Pfam" id="PF00408">
    <property type="entry name" value="PGM_PMM_IV"/>
    <property type="match status" value="1"/>
</dbReference>
<feature type="domain" description="Phosphoacetylglucosamine mutase AMG1" evidence="8">
    <location>
        <begin position="335"/>
        <end position="475"/>
    </location>
</feature>
<evidence type="ECO:0000313" key="9">
    <source>
        <dbReference type="EMBL" id="CAD5209269.1"/>
    </source>
</evidence>
<proteinExistence type="inferred from homology"/>
<sequence length="571" mass="63596">MATTDPTTATNQELEQLCRLDECCMANNLEAIPIEFTRFGNLNYQGLSVKVSAESQFSYGTAGFRYRDDVMGFIVYRVALWTCLRVRTLSFYNLGLMITASHNPIGDNGVKIVGAKGEMLTTELQQEVQDLINLNDEDFHIKIKEMWTLVAKKDIYTGLHIAWDTRPSSPCLALAALRAAQQCNVKAIAHGLLTTPQLHYVVMASNMREYPLSSITQKFTNAAKSFLQLCPEPPVLLYQRDMVAVDCANGVGGIWIGHYFKELPQGFLKTAFNNTECFSNGLNKDCGADFVKIKRSLPTGFEGSPPYCRCASLDGDADRLVYFFRDNDFQLTVLDGDHISALFAKFLIDHIRAIPAVQEANFSVGVVQTAYANGCSTRYFGETLQMAVVRAKTGVQNLHTEATKFDVGIYFEANGHGTVFFSSRFKSFLCELREVEPQNAYLGRLLAFTEIINDVVGDGIADLLAVEVILRLYNWNVLEWQSNTYTNAPSVQLKVSVADRSLYQCKDDDETSLVLPEGLQEKIDSILAEYPNSRGFIRPSGTENILRVYAEAESSALATELGERLEGIVRV</sequence>
<keyword evidence="5" id="KW-0413">Isomerase</keyword>
<dbReference type="AlphaFoldDB" id="A0A1I7SA91"/>
<feature type="domain" description="Alpha-D-phosphohexomutase alpha/beta/alpha" evidence="7">
    <location>
        <begin position="92"/>
        <end position="136"/>
    </location>
</feature>
<dbReference type="InterPro" id="IPR036900">
    <property type="entry name" value="A-D-PHexomutase_C_sf"/>
</dbReference>
<dbReference type="PANTHER" id="PTHR45955:SF1">
    <property type="entry name" value="PHOSPHOACETYLGLUCOSAMINE MUTASE"/>
    <property type="match status" value="1"/>
</dbReference>
<dbReference type="EMBL" id="CAJFCV020000001">
    <property type="protein sequence ID" value="CAG9084173.1"/>
    <property type="molecule type" value="Genomic_DNA"/>
</dbReference>
<reference evidence="9" key="2">
    <citation type="submission" date="2020-09" db="EMBL/GenBank/DDBJ databases">
        <authorList>
            <person name="Kikuchi T."/>
        </authorList>
    </citation>
    <scope>NUCLEOTIDE SEQUENCE</scope>
    <source>
        <strain evidence="9">Ka4C1</strain>
    </source>
</reference>
<dbReference type="PANTHER" id="PTHR45955">
    <property type="entry name" value="PHOSPHOACETYLGLUCOSAMINE MUTASE"/>
    <property type="match status" value="1"/>
</dbReference>
<evidence type="ECO:0000256" key="2">
    <source>
        <dbReference type="ARBA" id="ARBA00010231"/>
    </source>
</evidence>
<dbReference type="Gene3D" id="3.40.120.10">
    <property type="entry name" value="Alpha-D-Glucose-1,6-Bisphosphate, subunit A, domain 3"/>
    <property type="match status" value="3"/>
</dbReference>
<comment type="cofactor">
    <cofactor evidence="1">
        <name>Mg(2+)</name>
        <dbReference type="ChEBI" id="CHEBI:18420"/>
    </cofactor>
</comment>
<organism evidence="10 12">
    <name type="scientific">Bursaphelenchus xylophilus</name>
    <name type="common">Pinewood nematode worm</name>
    <name type="synonym">Aphelenchoides xylophilus</name>
    <dbReference type="NCBI Taxonomy" id="6326"/>
    <lineage>
        <taxon>Eukaryota</taxon>
        <taxon>Metazoa</taxon>
        <taxon>Ecdysozoa</taxon>
        <taxon>Nematoda</taxon>
        <taxon>Chromadorea</taxon>
        <taxon>Rhabditida</taxon>
        <taxon>Tylenchina</taxon>
        <taxon>Tylenchomorpha</taxon>
        <taxon>Aphelenchoidea</taxon>
        <taxon>Aphelenchoididae</taxon>
        <taxon>Bursaphelenchus</taxon>
    </lineage>
</organism>
<dbReference type="InterPro" id="IPR005844">
    <property type="entry name" value="A-D-PHexomutase_a/b/a-I"/>
</dbReference>
<protein>
    <submittedName>
        <fullName evidence="9">(pine wood nematode) hypothetical protein</fullName>
    </submittedName>
</protein>
<dbReference type="SUPFAM" id="SSF53738">
    <property type="entry name" value="Phosphoglucomutase, first 3 domains"/>
    <property type="match status" value="3"/>
</dbReference>
<dbReference type="PROSITE" id="PS00710">
    <property type="entry name" value="PGM_PMM"/>
    <property type="match status" value="1"/>
</dbReference>
<dbReference type="Pfam" id="PF02878">
    <property type="entry name" value="PGM_PMM_I"/>
    <property type="match status" value="1"/>
</dbReference>
<dbReference type="Gene3D" id="3.30.310.50">
    <property type="entry name" value="Alpha-D-phosphohexomutase, C-terminal domain"/>
    <property type="match status" value="1"/>
</dbReference>
<evidence type="ECO:0000256" key="4">
    <source>
        <dbReference type="ARBA" id="ARBA00022842"/>
    </source>
</evidence>
<keyword evidence="11" id="KW-1185">Reference proteome</keyword>
<dbReference type="Pfam" id="PF21404">
    <property type="entry name" value="AMG1_III"/>
    <property type="match status" value="1"/>
</dbReference>
<reference evidence="12" key="1">
    <citation type="submission" date="2016-11" db="UniProtKB">
        <authorList>
            <consortium name="WormBaseParasite"/>
        </authorList>
    </citation>
    <scope>IDENTIFICATION</scope>
</reference>
<feature type="domain" description="Alpha-D-phosphohexomutase C-terminal" evidence="6">
    <location>
        <begin position="529"/>
        <end position="564"/>
    </location>
</feature>
<dbReference type="GO" id="GO:0004610">
    <property type="term" value="F:phosphoacetylglucosamine mutase activity"/>
    <property type="evidence" value="ECO:0007669"/>
    <property type="project" value="TreeGrafter"/>
</dbReference>
<dbReference type="GO" id="GO:0000287">
    <property type="term" value="F:magnesium ion binding"/>
    <property type="evidence" value="ECO:0007669"/>
    <property type="project" value="InterPro"/>
</dbReference>
<dbReference type="EMBL" id="CAJFDI010000001">
    <property type="protein sequence ID" value="CAD5209269.1"/>
    <property type="molecule type" value="Genomic_DNA"/>
</dbReference>
<evidence type="ECO:0000259" key="7">
    <source>
        <dbReference type="Pfam" id="PF02878"/>
    </source>
</evidence>
<dbReference type="InterPro" id="IPR005843">
    <property type="entry name" value="A-D-PHexomutase_C"/>
</dbReference>
<evidence type="ECO:0000313" key="11">
    <source>
        <dbReference type="Proteomes" id="UP000659654"/>
    </source>
</evidence>
<dbReference type="InterPro" id="IPR016055">
    <property type="entry name" value="A-D-PHexomutase_a/b/a-I/II/III"/>
</dbReference>
<evidence type="ECO:0000256" key="5">
    <source>
        <dbReference type="ARBA" id="ARBA00023235"/>
    </source>
</evidence>
<dbReference type="SMR" id="A0A1I7SA91"/>
<dbReference type="FunFam" id="3.30.310.50:FF:000003">
    <property type="entry name" value="Phosphoacetylglucosamine mutase"/>
    <property type="match status" value="1"/>
</dbReference>
<dbReference type="GO" id="GO:0006048">
    <property type="term" value="P:UDP-N-acetylglucosamine biosynthetic process"/>
    <property type="evidence" value="ECO:0007669"/>
    <property type="project" value="TreeGrafter"/>
</dbReference>
<dbReference type="GO" id="GO:0005975">
    <property type="term" value="P:carbohydrate metabolic process"/>
    <property type="evidence" value="ECO:0007669"/>
    <property type="project" value="InterPro"/>
</dbReference>
<comment type="similarity">
    <text evidence="2">Belongs to the phosphohexose mutase family.</text>
</comment>
<dbReference type="Proteomes" id="UP000095284">
    <property type="component" value="Unplaced"/>
</dbReference>
<keyword evidence="4" id="KW-0460">Magnesium</keyword>
<name>A0A1I7SA91_BURXY</name>